<dbReference type="Proteomes" id="UP000316092">
    <property type="component" value="Unassembled WGS sequence"/>
</dbReference>
<dbReference type="AlphaFoldDB" id="A0A553UFG6"/>
<feature type="domain" description="Helix-turn-helix" evidence="1">
    <location>
        <begin position="21"/>
        <end position="67"/>
    </location>
</feature>
<protein>
    <submittedName>
        <fullName evidence="2">Helix-turn-helix domain-containing protein</fullName>
    </submittedName>
</protein>
<dbReference type="Pfam" id="PF12728">
    <property type="entry name" value="HTH_17"/>
    <property type="match status" value="1"/>
</dbReference>
<dbReference type="OrthoDB" id="73771at2"/>
<sequence length="103" mass="10524">MTSALKAHPEQPAAQFMPTRAAAALLGCSVRTVLNLIVAGHLPAIRLGPGRSGYRIAPAALLDFAARFGSHDPATVATSAADDLPAFTPRPVTLVAHSSADGL</sequence>
<dbReference type="InterPro" id="IPR010093">
    <property type="entry name" value="SinI_DNA-bd"/>
</dbReference>
<dbReference type="NCBIfam" id="TIGR01764">
    <property type="entry name" value="excise"/>
    <property type="match status" value="1"/>
</dbReference>
<evidence type="ECO:0000313" key="2">
    <source>
        <dbReference type="EMBL" id="TSA78939.1"/>
    </source>
</evidence>
<gene>
    <name evidence="2" type="ORF">FNU79_18560</name>
</gene>
<name>A0A553UFG6_9DEIO</name>
<accession>A0A553UFG6</accession>
<proteinExistence type="predicted"/>
<keyword evidence="3" id="KW-1185">Reference proteome</keyword>
<dbReference type="InterPro" id="IPR041657">
    <property type="entry name" value="HTH_17"/>
</dbReference>
<dbReference type="GO" id="GO:0003677">
    <property type="term" value="F:DNA binding"/>
    <property type="evidence" value="ECO:0007669"/>
    <property type="project" value="InterPro"/>
</dbReference>
<comment type="caution">
    <text evidence="2">The sequence shown here is derived from an EMBL/GenBank/DDBJ whole genome shotgun (WGS) entry which is preliminary data.</text>
</comment>
<dbReference type="RefSeq" id="WP_143722277.1">
    <property type="nucleotide sequence ID" value="NZ_VKDB01000057.1"/>
</dbReference>
<evidence type="ECO:0000313" key="3">
    <source>
        <dbReference type="Proteomes" id="UP000316092"/>
    </source>
</evidence>
<dbReference type="EMBL" id="VKDB01000057">
    <property type="protein sequence ID" value="TSA78939.1"/>
    <property type="molecule type" value="Genomic_DNA"/>
</dbReference>
<evidence type="ECO:0000259" key="1">
    <source>
        <dbReference type="Pfam" id="PF12728"/>
    </source>
</evidence>
<reference evidence="2 3" key="1">
    <citation type="submission" date="2019-07" db="EMBL/GenBank/DDBJ databases">
        <title>Deinococcus detaillus sp. nov., isolated from humus soil in Antarctica.</title>
        <authorList>
            <person name="Zhang K."/>
        </authorList>
    </citation>
    <scope>NUCLEOTIDE SEQUENCE [LARGE SCALE GENOMIC DNA]</scope>
    <source>
        <strain evidence="2 3">H1</strain>
    </source>
</reference>
<feature type="non-terminal residue" evidence="2">
    <location>
        <position position="103"/>
    </location>
</feature>
<organism evidence="2 3">
    <name type="scientific">Deinococcus detaillensis</name>
    <dbReference type="NCBI Taxonomy" id="2592048"/>
    <lineage>
        <taxon>Bacteria</taxon>
        <taxon>Thermotogati</taxon>
        <taxon>Deinococcota</taxon>
        <taxon>Deinococci</taxon>
        <taxon>Deinococcales</taxon>
        <taxon>Deinococcaceae</taxon>
        <taxon>Deinococcus</taxon>
    </lineage>
</organism>